<gene>
    <name evidence="2" type="ORF">SUNI508_00679</name>
</gene>
<dbReference type="Proteomes" id="UP001408356">
    <property type="component" value="Unassembled WGS sequence"/>
</dbReference>
<comment type="caution">
    <text evidence="2">The sequence shown here is derived from an EMBL/GenBank/DDBJ whole genome shotgun (WGS) entry which is preliminary data.</text>
</comment>
<evidence type="ECO:0000313" key="3">
    <source>
        <dbReference type="Proteomes" id="UP001408356"/>
    </source>
</evidence>
<proteinExistence type="predicted"/>
<evidence type="ECO:0000313" key="2">
    <source>
        <dbReference type="EMBL" id="KAK9422816.1"/>
    </source>
</evidence>
<protein>
    <submittedName>
        <fullName evidence="2">Uncharacterized protein</fullName>
    </submittedName>
</protein>
<reference evidence="2 3" key="1">
    <citation type="journal article" date="2024" name="J. Plant Pathol.">
        <title>Sequence and assembly of the genome of Seiridium unicorne, isolate CBS 538.82, causal agent of cypress canker disease.</title>
        <authorList>
            <person name="Scali E."/>
            <person name="Rocca G.D."/>
            <person name="Danti R."/>
            <person name="Garbelotto M."/>
            <person name="Barberini S."/>
            <person name="Baroncelli R."/>
            <person name="Emiliani G."/>
        </authorList>
    </citation>
    <scope>NUCLEOTIDE SEQUENCE [LARGE SCALE GENOMIC DNA]</scope>
    <source>
        <strain evidence="2 3">BM-138-508</strain>
    </source>
</reference>
<evidence type="ECO:0000256" key="1">
    <source>
        <dbReference type="SAM" id="MobiDB-lite"/>
    </source>
</evidence>
<accession>A0ABR2V8I3</accession>
<name>A0ABR2V8I3_9PEZI</name>
<organism evidence="2 3">
    <name type="scientific">Seiridium unicorne</name>
    <dbReference type="NCBI Taxonomy" id="138068"/>
    <lineage>
        <taxon>Eukaryota</taxon>
        <taxon>Fungi</taxon>
        <taxon>Dikarya</taxon>
        <taxon>Ascomycota</taxon>
        <taxon>Pezizomycotina</taxon>
        <taxon>Sordariomycetes</taxon>
        <taxon>Xylariomycetidae</taxon>
        <taxon>Amphisphaeriales</taxon>
        <taxon>Sporocadaceae</taxon>
        <taxon>Seiridium</taxon>
    </lineage>
</organism>
<keyword evidence="3" id="KW-1185">Reference proteome</keyword>
<dbReference type="EMBL" id="JARVKF010000112">
    <property type="protein sequence ID" value="KAK9422816.1"/>
    <property type="molecule type" value="Genomic_DNA"/>
</dbReference>
<feature type="region of interest" description="Disordered" evidence="1">
    <location>
        <begin position="137"/>
        <end position="162"/>
    </location>
</feature>
<sequence>MNDPRMSRMNEKSIIGAWKSKERSLLEMNVEMTSIFTRALEALEMYVDQCSNIHRPVPCLGLLMVVILEVYRTFTSNEKGTPQELPWGDTSGFGELVDVQALKLLLAHINKSPNAITTPTQLLYAIVSNGRRISDETPLRLHEASPGTHEDHTLGPRSHDTPLEPLHSTKFKGLDYWVYPVPNALAQDRETMDMLCMVTEAVSLVSVESVYDGNGCVICIKPCLTDERYSGCPLLRSGLRRVERLRRWRAWEFIEFSINRYNSSGKMPYLPTIMHEFLQLKET</sequence>